<feature type="coiled-coil region" evidence="1">
    <location>
        <begin position="32"/>
        <end position="91"/>
    </location>
</feature>
<dbReference type="EMBL" id="CP101637">
    <property type="protein sequence ID" value="WMT81990.1"/>
    <property type="molecule type" value="Genomic_DNA"/>
</dbReference>
<evidence type="ECO:0000313" key="3">
    <source>
        <dbReference type="EMBL" id="WMT81990.1"/>
    </source>
</evidence>
<accession>A0ABY9Q424</accession>
<gene>
    <name evidence="3" type="ORF">TEMA_23400</name>
</gene>
<organism evidence="3 4">
    <name type="scientific">Terrisporobacter mayombei</name>
    <dbReference type="NCBI Taxonomy" id="1541"/>
    <lineage>
        <taxon>Bacteria</taxon>
        <taxon>Bacillati</taxon>
        <taxon>Bacillota</taxon>
        <taxon>Clostridia</taxon>
        <taxon>Peptostreptococcales</taxon>
        <taxon>Peptostreptococcaceae</taxon>
        <taxon>Terrisporobacter</taxon>
    </lineage>
</organism>
<keyword evidence="2" id="KW-0472">Membrane</keyword>
<keyword evidence="2" id="KW-1133">Transmembrane helix</keyword>
<reference evidence="3 4" key="1">
    <citation type="submission" date="2022-07" db="EMBL/GenBank/DDBJ databases">
        <title>Genome sequence of Terrisporobacter mayombei DSM6539.</title>
        <authorList>
            <person name="Boeer T."/>
            <person name="Bengelsdorf F.R."/>
            <person name="Daniel R."/>
            <person name="Poehlein A."/>
        </authorList>
    </citation>
    <scope>NUCLEOTIDE SEQUENCE [LARGE SCALE GENOMIC DNA]</scope>
    <source>
        <strain evidence="3 4">DSM 6539</strain>
    </source>
</reference>
<keyword evidence="1" id="KW-0175">Coiled coil</keyword>
<evidence type="ECO:0000256" key="2">
    <source>
        <dbReference type="SAM" id="Phobius"/>
    </source>
</evidence>
<name>A0ABY9Q424_9FIRM</name>
<sequence length="130" mass="15120">MIKEKIIAGLVAGTISMGGVFYTYETFRFDNISDIHNTLDTIIEKYEDLKENRDELLGKYNELYNDSNSKIKDLEKSLGEKEKYIKELEAELNSKVESNNESDKYVNKENVRVLNEENNIEKIDNDVENN</sequence>
<keyword evidence="2" id="KW-0812">Transmembrane</keyword>
<protein>
    <submittedName>
        <fullName evidence="3">Uncharacterized protein</fullName>
    </submittedName>
</protein>
<feature type="transmembrane region" description="Helical" evidence="2">
    <location>
        <begin position="6"/>
        <end position="24"/>
    </location>
</feature>
<dbReference type="Proteomes" id="UP001235030">
    <property type="component" value="Chromosome"/>
</dbReference>
<proteinExistence type="predicted"/>
<evidence type="ECO:0000256" key="1">
    <source>
        <dbReference type="SAM" id="Coils"/>
    </source>
</evidence>
<keyword evidence="4" id="KW-1185">Reference proteome</keyword>
<dbReference type="RefSeq" id="WP_228104096.1">
    <property type="nucleotide sequence ID" value="NZ_CP101637.1"/>
</dbReference>
<evidence type="ECO:0000313" key="4">
    <source>
        <dbReference type="Proteomes" id="UP001235030"/>
    </source>
</evidence>